<gene>
    <name evidence="4" type="ORF">CBYS24578_00009187</name>
</gene>
<name>A0A9N9U4W1_9HYPO</name>
<dbReference type="Gene3D" id="3.40.50.720">
    <property type="entry name" value="NAD(P)-binding Rossmann-like Domain"/>
    <property type="match status" value="1"/>
</dbReference>
<feature type="domain" description="GFO/IDH/MocA-like oxidoreductase" evidence="3">
    <location>
        <begin position="144"/>
        <end position="264"/>
    </location>
</feature>
<comment type="caution">
    <text evidence="4">The sequence shown here is derived from an EMBL/GenBank/DDBJ whole genome shotgun (WGS) entry which is preliminary data.</text>
</comment>
<dbReference type="EMBL" id="CABFNO020001300">
    <property type="protein sequence ID" value="CAG9978433.1"/>
    <property type="molecule type" value="Genomic_DNA"/>
</dbReference>
<feature type="domain" description="Gfo/Idh/MocA-like oxidoreductase N-terminal" evidence="2">
    <location>
        <begin position="4"/>
        <end position="121"/>
    </location>
</feature>
<keyword evidence="5" id="KW-1185">Reference proteome</keyword>
<dbReference type="OrthoDB" id="64915at2759"/>
<accession>A0A9N9U4W1</accession>
<organism evidence="4 5">
    <name type="scientific">Clonostachys byssicola</name>
    <dbReference type="NCBI Taxonomy" id="160290"/>
    <lineage>
        <taxon>Eukaryota</taxon>
        <taxon>Fungi</taxon>
        <taxon>Dikarya</taxon>
        <taxon>Ascomycota</taxon>
        <taxon>Pezizomycotina</taxon>
        <taxon>Sordariomycetes</taxon>
        <taxon>Hypocreomycetidae</taxon>
        <taxon>Hypocreales</taxon>
        <taxon>Bionectriaceae</taxon>
        <taxon>Clonostachys</taxon>
    </lineage>
</organism>
<sequence>MSIGVALLGGGIFAREEHFPAIQATKKLTLKAVYSRSLKSAKTVCEDSNEVQLYSDDSAPGRQLSDVLTRDDVHAVIVALPILVQPAVIKKALLAGKHVLSEKPIAKDLTEAQELISWYEKNIDSSKVTWGIAENFRYLSPFLKTREVIQGLGRPLGFRVRMQTFNEVGGKFYETEWRKKPEYQGGFLLDGGVHFTAGLRLLLGQDKITSVSAYTNQLQAHLPPVDTADAILRTESGVTGTFSVSFGTSFGGNEWTVACEKGVASFGDGVIKVTKPDGQADTVEYENSGNGVTNEVRAWAASIVNKNQDWQQRPKEALADLEIVSYGQLGCVFAILLRFLC</sequence>
<comment type="similarity">
    <text evidence="1">Belongs to the Gfo/Idh/MocA family.</text>
</comment>
<evidence type="ECO:0000313" key="4">
    <source>
        <dbReference type="EMBL" id="CAG9978433.1"/>
    </source>
</evidence>
<dbReference type="AlphaFoldDB" id="A0A9N9U4W1"/>
<dbReference type="GO" id="GO:0016491">
    <property type="term" value="F:oxidoreductase activity"/>
    <property type="evidence" value="ECO:0007669"/>
    <property type="project" value="TreeGrafter"/>
</dbReference>
<dbReference type="PANTHER" id="PTHR42840">
    <property type="entry name" value="NAD(P)-BINDING ROSSMANN-FOLD SUPERFAMILY PROTEIN-RELATED"/>
    <property type="match status" value="1"/>
</dbReference>
<protein>
    <recommendedName>
        <fullName evidence="6">NAD(P)-binding protein</fullName>
    </recommendedName>
</protein>
<reference evidence="4" key="1">
    <citation type="submission" date="2021-10" db="EMBL/GenBank/DDBJ databases">
        <authorList>
            <person name="Piombo E."/>
        </authorList>
    </citation>
    <scope>NUCLEOTIDE SEQUENCE</scope>
</reference>
<evidence type="ECO:0000256" key="1">
    <source>
        <dbReference type="ARBA" id="ARBA00010928"/>
    </source>
</evidence>
<dbReference type="InterPro" id="IPR036291">
    <property type="entry name" value="NAD(P)-bd_dom_sf"/>
</dbReference>
<dbReference type="GO" id="GO:0000166">
    <property type="term" value="F:nucleotide binding"/>
    <property type="evidence" value="ECO:0007669"/>
    <property type="project" value="InterPro"/>
</dbReference>
<dbReference type="PANTHER" id="PTHR42840:SF5">
    <property type="entry name" value="NAD(P)-BINDING ROSSMANN-FOLD SUPERFAMILY PROTEIN"/>
    <property type="match status" value="1"/>
</dbReference>
<dbReference type="Gene3D" id="3.30.360.10">
    <property type="entry name" value="Dihydrodipicolinate Reductase, domain 2"/>
    <property type="match status" value="1"/>
</dbReference>
<dbReference type="Pfam" id="PF22725">
    <property type="entry name" value="GFO_IDH_MocA_C3"/>
    <property type="match status" value="1"/>
</dbReference>
<proteinExistence type="inferred from homology"/>
<dbReference type="GO" id="GO:0006740">
    <property type="term" value="P:NADPH regeneration"/>
    <property type="evidence" value="ECO:0007669"/>
    <property type="project" value="TreeGrafter"/>
</dbReference>
<evidence type="ECO:0000259" key="2">
    <source>
        <dbReference type="Pfam" id="PF01408"/>
    </source>
</evidence>
<dbReference type="Pfam" id="PF01408">
    <property type="entry name" value="GFO_IDH_MocA"/>
    <property type="match status" value="1"/>
</dbReference>
<dbReference type="InterPro" id="IPR055170">
    <property type="entry name" value="GFO_IDH_MocA-like_dom"/>
</dbReference>
<evidence type="ECO:0000313" key="5">
    <source>
        <dbReference type="Proteomes" id="UP000754883"/>
    </source>
</evidence>
<evidence type="ECO:0008006" key="6">
    <source>
        <dbReference type="Google" id="ProtNLM"/>
    </source>
</evidence>
<dbReference type="GO" id="GO:0005737">
    <property type="term" value="C:cytoplasm"/>
    <property type="evidence" value="ECO:0007669"/>
    <property type="project" value="TreeGrafter"/>
</dbReference>
<dbReference type="SUPFAM" id="SSF55347">
    <property type="entry name" value="Glyceraldehyde-3-phosphate dehydrogenase-like, C-terminal domain"/>
    <property type="match status" value="1"/>
</dbReference>
<dbReference type="SUPFAM" id="SSF51735">
    <property type="entry name" value="NAD(P)-binding Rossmann-fold domains"/>
    <property type="match status" value="1"/>
</dbReference>
<dbReference type="InterPro" id="IPR000683">
    <property type="entry name" value="Gfo/Idh/MocA-like_OxRdtase_N"/>
</dbReference>
<evidence type="ECO:0000259" key="3">
    <source>
        <dbReference type="Pfam" id="PF22725"/>
    </source>
</evidence>
<dbReference type="Proteomes" id="UP000754883">
    <property type="component" value="Unassembled WGS sequence"/>
</dbReference>